<name>A0A7J9SJG9_9EURY</name>
<dbReference type="Proteomes" id="UP000546257">
    <property type="component" value="Unassembled WGS sequence"/>
</dbReference>
<sequence length="86" mass="9395">MEREQRPPPGPDAARAYRLGMITGGIVGLVVAGALYWTGALTLLTLGYVMIALFPVYLIAVAVLLSVWLGYDKDVTSLRPVYRTKQ</sequence>
<comment type="caution">
    <text evidence="2">The sequence shown here is derived from an EMBL/GenBank/DDBJ whole genome shotgun (WGS) entry which is preliminary data.</text>
</comment>
<evidence type="ECO:0000313" key="2">
    <source>
        <dbReference type="EMBL" id="MBB6646682.1"/>
    </source>
</evidence>
<dbReference type="RefSeq" id="WP_185193040.1">
    <property type="nucleotide sequence ID" value="NZ_JACKXD010000003.1"/>
</dbReference>
<protein>
    <submittedName>
        <fullName evidence="2">Uncharacterized protein</fullName>
    </submittedName>
</protein>
<gene>
    <name evidence="2" type="ORF">H5V44_10360</name>
</gene>
<reference evidence="2 3" key="1">
    <citation type="submission" date="2020-08" db="EMBL/GenBank/DDBJ databases">
        <authorList>
            <person name="Seo M.-J."/>
        </authorList>
    </citation>
    <scope>NUCLEOTIDE SEQUENCE [LARGE SCALE GENOMIC DNA]</scope>
    <source>
        <strain evidence="2 3">MBLA0160</strain>
    </source>
</reference>
<dbReference type="AlphaFoldDB" id="A0A7J9SJG9"/>
<keyword evidence="1" id="KW-1133">Transmembrane helix</keyword>
<proteinExistence type="predicted"/>
<feature type="transmembrane region" description="Helical" evidence="1">
    <location>
        <begin position="45"/>
        <end position="69"/>
    </location>
</feature>
<organism evidence="2 3">
    <name type="scientific">Halobellus ruber</name>
    <dbReference type="NCBI Taxonomy" id="2761102"/>
    <lineage>
        <taxon>Archaea</taxon>
        <taxon>Methanobacteriati</taxon>
        <taxon>Methanobacteriota</taxon>
        <taxon>Stenosarchaea group</taxon>
        <taxon>Halobacteria</taxon>
        <taxon>Halobacteriales</taxon>
        <taxon>Haloferacaceae</taxon>
        <taxon>Halobellus</taxon>
    </lineage>
</organism>
<keyword evidence="1" id="KW-0812">Transmembrane</keyword>
<dbReference type="EMBL" id="JACKXD010000003">
    <property type="protein sequence ID" value="MBB6646682.1"/>
    <property type="molecule type" value="Genomic_DNA"/>
</dbReference>
<evidence type="ECO:0000256" key="1">
    <source>
        <dbReference type="SAM" id="Phobius"/>
    </source>
</evidence>
<keyword evidence="1" id="KW-0472">Membrane</keyword>
<evidence type="ECO:0000313" key="3">
    <source>
        <dbReference type="Proteomes" id="UP000546257"/>
    </source>
</evidence>
<keyword evidence="3" id="KW-1185">Reference proteome</keyword>
<accession>A0A7J9SJG9</accession>
<feature type="transmembrane region" description="Helical" evidence="1">
    <location>
        <begin position="21"/>
        <end position="39"/>
    </location>
</feature>